<protein>
    <submittedName>
        <fullName evidence="1">Uncharacterized protein</fullName>
    </submittedName>
</protein>
<dbReference type="EMBL" id="HBUF01180260">
    <property type="protein sequence ID" value="CAG6655148.1"/>
    <property type="molecule type" value="Transcribed_RNA"/>
</dbReference>
<sequence length="130" mass="15147">MALQDTIAILLLPFIAEVPSARKINGKHFRPSRRMMVESFVLVVDQPQQIDEVVESRRNFLISKRRTLQPFVVAVGDFRDPRSVYIIIDSTHYLLGSIKEAVDVLFKIFFATWCNFPCESEDYEEFQLFT</sequence>
<dbReference type="AlphaFoldDB" id="A0A8D8RPB5"/>
<organism evidence="1">
    <name type="scientific">Cacopsylla melanoneura</name>
    <dbReference type="NCBI Taxonomy" id="428564"/>
    <lineage>
        <taxon>Eukaryota</taxon>
        <taxon>Metazoa</taxon>
        <taxon>Ecdysozoa</taxon>
        <taxon>Arthropoda</taxon>
        <taxon>Hexapoda</taxon>
        <taxon>Insecta</taxon>
        <taxon>Pterygota</taxon>
        <taxon>Neoptera</taxon>
        <taxon>Paraneoptera</taxon>
        <taxon>Hemiptera</taxon>
        <taxon>Sternorrhyncha</taxon>
        <taxon>Psylloidea</taxon>
        <taxon>Psyllidae</taxon>
        <taxon>Psyllinae</taxon>
        <taxon>Cacopsylla</taxon>
    </lineage>
</organism>
<name>A0A8D8RPB5_9HEMI</name>
<evidence type="ECO:0000313" key="1">
    <source>
        <dbReference type="EMBL" id="CAG6655148.1"/>
    </source>
</evidence>
<reference evidence="1" key="1">
    <citation type="submission" date="2021-05" db="EMBL/GenBank/DDBJ databases">
        <authorList>
            <person name="Alioto T."/>
            <person name="Alioto T."/>
            <person name="Gomez Garrido J."/>
        </authorList>
    </citation>
    <scope>NUCLEOTIDE SEQUENCE</scope>
</reference>
<proteinExistence type="predicted"/>
<dbReference type="EMBL" id="HBUF01180259">
    <property type="protein sequence ID" value="CAG6655147.1"/>
    <property type="molecule type" value="Transcribed_RNA"/>
</dbReference>
<accession>A0A8D8RPB5</accession>